<dbReference type="PANTHER" id="PTHR31312">
    <property type="entry name" value="TRANSCRIPTION ACTIVATOR GLK1"/>
    <property type="match status" value="1"/>
</dbReference>
<reference evidence="8" key="1">
    <citation type="submission" date="2023-05" db="EMBL/GenBank/DDBJ databases">
        <title>Nepenthes gracilis genome sequencing.</title>
        <authorList>
            <person name="Fukushima K."/>
        </authorList>
    </citation>
    <scope>NUCLEOTIDE SEQUENCE</scope>
    <source>
        <strain evidence="8">SING2019-196</strain>
    </source>
</reference>
<evidence type="ECO:0000256" key="1">
    <source>
        <dbReference type="ARBA" id="ARBA00004123"/>
    </source>
</evidence>
<evidence type="ECO:0000256" key="2">
    <source>
        <dbReference type="ARBA" id="ARBA00023015"/>
    </source>
</evidence>
<dbReference type="FunFam" id="1.10.10.60:FF:000007">
    <property type="entry name" value="Two-component response regulator"/>
    <property type="match status" value="1"/>
</dbReference>
<organism evidence="8 9">
    <name type="scientific">Nepenthes gracilis</name>
    <name type="common">Slender pitcher plant</name>
    <dbReference type="NCBI Taxonomy" id="150966"/>
    <lineage>
        <taxon>Eukaryota</taxon>
        <taxon>Viridiplantae</taxon>
        <taxon>Streptophyta</taxon>
        <taxon>Embryophyta</taxon>
        <taxon>Tracheophyta</taxon>
        <taxon>Spermatophyta</taxon>
        <taxon>Magnoliopsida</taxon>
        <taxon>eudicotyledons</taxon>
        <taxon>Gunneridae</taxon>
        <taxon>Pentapetalae</taxon>
        <taxon>Caryophyllales</taxon>
        <taxon>Nepenthaceae</taxon>
        <taxon>Nepenthes</taxon>
    </lineage>
</organism>
<feature type="region of interest" description="Disordered" evidence="6">
    <location>
        <begin position="378"/>
        <end position="399"/>
    </location>
</feature>
<evidence type="ECO:0000256" key="6">
    <source>
        <dbReference type="SAM" id="MobiDB-lite"/>
    </source>
</evidence>
<dbReference type="InterPro" id="IPR009057">
    <property type="entry name" value="Homeodomain-like_sf"/>
</dbReference>
<protein>
    <recommendedName>
        <fullName evidence="7">HTH myb-type domain-containing protein</fullName>
    </recommendedName>
</protein>
<feature type="compositionally biased region" description="Pro residues" evidence="6">
    <location>
        <begin position="388"/>
        <end position="398"/>
    </location>
</feature>
<keyword evidence="3" id="KW-0238">DNA-binding</keyword>
<dbReference type="GO" id="GO:0045893">
    <property type="term" value="P:positive regulation of DNA-templated transcription"/>
    <property type="evidence" value="ECO:0007669"/>
    <property type="project" value="InterPro"/>
</dbReference>
<dbReference type="GO" id="GO:0000976">
    <property type="term" value="F:transcription cis-regulatory region binding"/>
    <property type="evidence" value="ECO:0007669"/>
    <property type="project" value="TreeGrafter"/>
</dbReference>
<dbReference type="InterPro" id="IPR006447">
    <property type="entry name" value="Myb_dom_plants"/>
</dbReference>
<dbReference type="InterPro" id="IPR044825">
    <property type="entry name" value="GLK1/2-like"/>
</dbReference>
<comment type="caution">
    <text evidence="8">The sequence shown here is derived from an EMBL/GenBank/DDBJ whole genome shotgun (WGS) entry which is preliminary data.</text>
</comment>
<dbReference type="InterPro" id="IPR001005">
    <property type="entry name" value="SANT/Myb"/>
</dbReference>
<evidence type="ECO:0000256" key="4">
    <source>
        <dbReference type="ARBA" id="ARBA00023163"/>
    </source>
</evidence>
<feature type="domain" description="HTH myb-type" evidence="7">
    <location>
        <begin position="171"/>
        <end position="230"/>
    </location>
</feature>
<dbReference type="NCBIfam" id="TIGR01557">
    <property type="entry name" value="myb_SHAQKYF"/>
    <property type="match status" value="1"/>
</dbReference>
<dbReference type="Proteomes" id="UP001279734">
    <property type="component" value="Unassembled WGS sequence"/>
</dbReference>
<dbReference type="GO" id="GO:0003700">
    <property type="term" value="F:DNA-binding transcription factor activity"/>
    <property type="evidence" value="ECO:0007669"/>
    <property type="project" value="InterPro"/>
</dbReference>
<evidence type="ECO:0000259" key="7">
    <source>
        <dbReference type="PROSITE" id="PS51294"/>
    </source>
</evidence>
<keyword evidence="2" id="KW-0805">Transcription regulation</keyword>
<name>A0AAD3SI43_NEPGR</name>
<dbReference type="PANTHER" id="PTHR31312:SF1">
    <property type="entry name" value="TRANSCRIPTION ACTIVATOR GLK1"/>
    <property type="match status" value="1"/>
</dbReference>
<sequence>MLALPPLRSTKDAREGEMEAFSIGDDDFPDFSGINFIDSIDFHDLFVGLHDGDVQSCMERDPELLPDFSVSGSGDESPQINMAITSDNQVILSEYSRDDDDQNYKNNKNNSHKLEKDEVLSAMETNLSKGEEIEIDSKRLEETKSIAATSSLKEGDKRRKWSSQHAKNCRGKRKTKVDWTPELHKRFVEAVEKLGVDKAVPSRILELMGIHCLTRHNIASHLQKYRSQRKHSIIREAEAVACSSRRQQIYDNAAGGGKPNMQAWHATPTMGFPPPMAPPIHHLPFRPLHVWGHPTMGRLMMAKWPQRLVPPSSNPPPPAWAAVPPRPPPAVPSILHSHHQRVLNALTPASPCFAQPLSATRFAMPPVAGVPPHAVYKPDHGVGGSGPVAPPSPLPPLDLHPTKESIDAAIGDVLAKPWLPLPIGLKPPAGDSVLVELRRQGIPKVPPATSTSA</sequence>
<evidence type="ECO:0000313" key="9">
    <source>
        <dbReference type="Proteomes" id="UP001279734"/>
    </source>
</evidence>
<keyword evidence="9" id="KW-1185">Reference proteome</keyword>
<evidence type="ECO:0000256" key="5">
    <source>
        <dbReference type="ARBA" id="ARBA00023242"/>
    </source>
</evidence>
<dbReference type="EMBL" id="BSYO01000010">
    <property type="protein sequence ID" value="GMH11079.1"/>
    <property type="molecule type" value="Genomic_DNA"/>
</dbReference>
<dbReference type="SUPFAM" id="SSF46689">
    <property type="entry name" value="Homeodomain-like"/>
    <property type="match status" value="1"/>
</dbReference>
<comment type="subcellular location">
    <subcellularLocation>
        <location evidence="1">Nucleus</location>
    </subcellularLocation>
</comment>
<evidence type="ECO:0000313" key="8">
    <source>
        <dbReference type="EMBL" id="GMH11079.1"/>
    </source>
</evidence>
<dbReference type="PROSITE" id="PS51294">
    <property type="entry name" value="HTH_MYB"/>
    <property type="match status" value="1"/>
</dbReference>
<proteinExistence type="predicted"/>
<dbReference type="AlphaFoldDB" id="A0AAD3SI43"/>
<dbReference type="Pfam" id="PF00249">
    <property type="entry name" value="Myb_DNA-binding"/>
    <property type="match status" value="1"/>
</dbReference>
<dbReference type="Gene3D" id="1.10.10.60">
    <property type="entry name" value="Homeodomain-like"/>
    <property type="match status" value="1"/>
</dbReference>
<dbReference type="InterPro" id="IPR017930">
    <property type="entry name" value="Myb_dom"/>
</dbReference>
<accession>A0AAD3SI43</accession>
<evidence type="ECO:0000256" key="3">
    <source>
        <dbReference type="ARBA" id="ARBA00023125"/>
    </source>
</evidence>
<keyword evidence="5" id="KW-0539">Nucleus</keyword>
<keyword evidence="4" id="KW-0804">Transcription</keyword>
<dbReference type="GO" id="GO:0005634">
    <property type="term" value="C:nucleus"/>
    <property type="evidence" value="ECO:0007669"/>
    <property type="project" value="UniProtKB-SubCell"/>
</dbReference>
<gene>
    <name evidence="8" type="ORF">Nepgr_012920</name>
</gene>